<feature type="coiled-coil region" evidence="5">
    <location>
        <begin position="7"/>
        <end position="82"/>
    </location>
</feature>
<evidence type="ECO:0000256" key="2">
    <source>
        <dbReference type="ARBA" id="ARBA00022692"/>
    </source>
</evidence>
<evidence type="ECO:0000313" key="8">
    <source>
        <dbReference type="EMBL" id="OQS54806.1"/>
    </source>
</evidence>
<feature type="domain" description="Syntaxin N-terminal" evidence="7">
    <location>
        <begin position="3"/>
        <end position="156"/>
    </location>
</feature>
<dbReference type="InterPro" id="IPR010989">
    <property type="entry name" value="SNARE"/>
</dbReference>
<comment type="subcellular location">
    <subcellularLocation>
        <location evidence="1">Membrane</location>
        <topology evidence="1">Single-pass type IV membrane protein</topology>
    </subcellularLocation>
</comment>
<dbReference type="Gene3D" id="1.20.5.110">
    <property type="match status" value="1"/>
</dbReference>
<keyword evidence="4 6" id="KW-0472">Membrane</keyword>
<feature type="transmembrane region" description="Helical" evidence="6">
    <location>
        <begin position="238"/>
        <end position="262"/>
    </location>
</feature>
<dbReference type="GO" id="GO:0031201">
    <property type="term" value="C:SNARE complex"/>
    <property type="evidence" value="ECO:0007669"/>
    <property type="project" value="TreeGrafter"/>
</dbReference>
<keyword evidence="5" id="KW-0175">Coiled coil</keyword>
<sequence length="264" mass="30634">MDFLVFVKKTQNNINHLETYIEELKKNLKIKQVSIQTSESEQSIDLRIDGCITAFTHTSNEIKNEIEKVSEKTREMKNKQNSNTYVIAMRESHVLSLSKRLSELVKNFQTVQYNYKQSEKERLKEMFKIACPDATQEQLQEIEDPEKAEEILNNALSLSSTGSKNVLTEAKNRKDRIEKIVEKINDLVKLIAEIEKIVSSSNIETDRMVLHMEDAARNTVQARSELTAARSYQNRRNWYIRLFGGTFIVFMVIGGLIIWNLIKK</sequence>
<accession>A0A1W0E6H2</accession>
<evidence type="ECO:0000313" key="9">
    <source>
        <dbReference type="Proteomes" id="UP000192758"/>
    </source>
</evidence>
<dbReference type="InterPro" id="IPR045242">
    <property type="entry name" value="Syntaxin"/>
</dbReference>
<dbReference type="GO" id="GO:0006886">
    <property type="term" value="P:intracellular protein transport"/>
    <property type="evidence" value="ECO:0007669"/>
    <property type="project" value="TreeGrafter"/>
</dbReference>
<gene>
    <name evidence="8" type="primary">SSO2</name>
    <name evidence="8" type="ORF">EHP00_161</name>
</gene>
<dbReference type="GO" id="GO:0012505">
    <property type="term" value="C:endomembrane system"/>
    <property type="evidence" value="ECO:0007669"/>
    <property type="project" value="TreeGrafter"/>
</dbReference>
<dbReference type="GO" id="GO:0006887">
    <property type="term" value="P:exocytosis"/>
    <property type="evidence" value="ECO:0007669"/>
    <property type="project" value="TreeGrafter"/>
</dbReference>
<dbReference type="STRING" id="646526.A0A1W0E6H2"/>
<dbReference type="Gene3D" id="1.20.58.70">
    <property type="match status" value="1"/>
</dbReference>
<protein>
    <submittedName>
        <fullName evidence="8">SSO2</fullName>
    </submittedName>
</protein>
<dbReference type="EMBL" id="MNPJ01000016">
    <property type="protein sequence ID" value="OQS54806.1"/>
    <property type="molecule type" value="Genomic_DNA"/>
</dbReference>
<feature type="coiled-coil region" evidence="5">
    <location>
        <begin position="167"/>
        <end position="197"/>
    </location>
</feature>
<dbReference type="SUPFAM" id="SSF47661">
    <property type="entry name" value="t-snare proteins"/>
    <property type="match status" value="1"/>
</dbReference>
<dbReference type="AlphaFoldDB" id="A0A1W0E6H2"/>
<dbReference type="PANTHER" id="PTHR19957:SF307">
    <property type="entry name" value="PROTEIN SSO1-RELATED"/>
    <property type="match status" value="1"/>
</dbReference>
<keyword evidence="3 6" id="KW-1133">Transmembrane helix</keyword>
<dbReference type="GO" id="GO:0006906">
    <property type="term" value="P:vesicle fusion"/>
    <property type="evidence" value="ECO:0007669"/>
    <property type="project" value="TreeGrafter"/>
</dbReference>
<dbReference type="GO" id="GO:0005484">
    <property type="term" value="F:SNAP receptor activity"/>
    <property type="evidence" value="ECO:0007669"/>
    <property type="project" value="TreeGrafter"/>
</dbReference>
<dbReference type="PANTHER" id="PTHR19957">
    <property type="entry name" value="SYNTAXIN"/>
    <property type="match status" value="1"/>
</dbReference>
<comment type="caution">
    <text evidence="8">The sequence shown here is derived from an EMBL/GenBank/DDBJ whole genome shotgun (WGS) entry which is preliminary data.</text>
</comment>
<dbReference type="OrthoDB" id="10255013at2759"/>
<keyword evidence="9" id="KW-1185">Reference proteome</keyword>
<evidence type="ECO:0000256" key="3">
    <source>
        <dbReference type="ARBA" id="ARBA00022989"/>
    </source>
</evidence>
<dbReference type="VEuPathDB" id="MicrosporidiaDB:EHP00_161"/>
<name>A0A1W0E6H2_9MICR</name>
<dbReference type="Pfam" id="PF00804">
    <property type="entry name" value="Syntaxin"/>
    <property type="match status" value="1"/>
</dbReference>
<dbReference type="GO" id="GO:0005886">
    <property type="term" value="C:plasma membrane"/>
    <property type="evidence" value="ECO:0007669"/>
    <property type="project" value="TreeGrafter"/>
</dbReference>
<evidence type="ECO:0000256" key="5">
    <source>
        <dbReference type="SAM" id="Coils"/>
    </source>
</evidence>
<evidence type="ECO:0000256" key="1">
    <source>
        <dbReference type="ARBA" id="ARBA00004211"/>
    </source>
</evidence>
<keyword evidence="2 6" id="KW-0812">Transmembrane</keyword>
<reference evidence="8 9" key="1">
    <citation type="journal article" date="2017" name="Environ. Microbiol.">
        <title>Decay of the glycolytic pathway and adaptation to intranuclear parasitism within Enterocytozoonidae microsporidia.</title>
        <authorList>
            <person name="Wiredu Boakye D."/>
            <person name="Jaroenlak P."/>
            <person name="Prachumwat A."/>
            <person name="Williams T.A."/>
            <person name="Bateman K.S."/>
            <person name="Itsathitphaisarn O."/>
            <person name="Sritunyalucksana K."/>
            <person name="Paszkiewicz K.H."/>
            <person name="Moore K.A."/>
            <person name="Stentiford G.D."/>
            <person name="Williams B.A."/>
        </authorList>
    </citation>
    <scope>NUCLEOTIDE SEQUENCE [LARGE SCALE GENOMIC DNA]</scope>
    <source>
        <strain evidence="8 9">TH1</strain>
    </source>
</reference>
<dbReference type="InterPro" id="IPR006011">
    <property type="entry name" value="Syntaxin_N"/>
</dbReference>
<dbReference type="GO" id="GO:0048278">
    <property type="term" value="P:vesicle docking"/>
    <property type="evidence" value="ECO:0007669"/>
    <property type="project" value="TreeGrafter"/>
</dbReference>
<dbReference type="Proteomes" id="UP000192758">
    <property type="component" value="Unassembled WGS sequence"/>
</dbReference>
<organism evidence="8 9">
    <name type="scientific">Ecytonucleospora hepatopenaei</name>
    <dbReference type="NCBI Taxonomy" id="646526"/>
    <lineage>
        <taxon>Eukaryota</taxon>
        <taxon>Fungi</taxon>
        <taxon>Fungi incertae sedis</taxon>
        <taxon>Microsporidia</taxon>
        <taxon>Enterocytozoonidae</taxon>
        <taxon>Ecytonucleospora</taxon>
    </lineage>
</organism>
<evidence type="ECO:0000256" key="6">
    <source>
        <dbReference type="SAM" id="Phobius"/>
    </source>
</evidence>
<evidence type="ECO:0000256" key="4">
    <source>
        <dbReference type="ARBA" id="ARBA00023136"/>
    </source>
</evidence>
<evidence type="ECO:0000259" key="7">
    <source>
        <dbReference type="Pfam" id="PF00804"/>
    </source>
</evidence>
<dbReference type="GO" id="GO:0000149">
    <property type="term" value="F:SNARE binding"/>
    <property type="evidence" value="ECO:0007669"/>
    <property type="project" value="TreeGrafter"/>
</dbReference>
<proteinExistence type="predicted"/>